<comment type="caution">
    <text evidence="2">The sequence shown here is derived from an EMBL/GenBank/DDBJ whole genome shotgun (WGS) entry which is preliminary data.</text>
</comment>
<organism evidence="2 3">
    <name type="scientific">Cudoniella acicularis</name>
    <dbReference type="NCBI Taxonomy" id="354080"/>
    <lineage>
        <taxon>Eukaryota</taxon>
        <taxon>Fungi</taxon>
        <taxon>Dikarya</taxon>
        <taxon>Ascomycota</taxon>
        <taxon>Pezizomycotina</taxon>
        <taxon>Leotiomycetes</taxon>
        <taxon>Helotiales</taxon>
        <taxon>Tricladiaceae</taxon>
        <taxon>Cudoniella</taxon>
    </lineage>
</organism>
<dbReference type="PANTHER" id="PTHR11465:SF62">
    <property type="entry name" value="CATALASE T"/>
    <property type="match status" value="1"/>
</dbReference>
<dbReference type="PANTHER" id="PTHR11465">
    <property type="entry name" value="CATALASE"/>
    <property type="match status" value="1"/>
</dbReference>
<dbReference type="CDD" id="cd08153">
    <property type="entry name" value="srpA_like"/>
    <property type="match status" value="1"/>
</dbReference>
<dbReference type="EMBL" id="JAAMPI010000051">
    <property type="protein sequence ID" value="KAF4636747.1"/>
    <property type="molecule type" value="Genomic_DNA"/>
</dbReference>
<dbReference type="GO" id="GO:0042744">
    <property type="term" value="P:hydrogen peroxide catabolic process"/>
    <property type="evidence" value="ECO:0007669"/>
    <property type="project" value="TreeGrafter"/>
</dbReference>
<evidence type="ECO:0000259" key="1">
    <source>
        <dbReference type="SMART" id="SM01060"/>
    </source>
</evidence>
<gene>
    <name evidence="2" type="ORF">G7Y89_g1342</name>
</gene>
<dbReference type="Pfam" id="PF00199">
    <property type="entry name" value="Catalase"/>
    <property type="match status" value="1"/>
</dbReference>
<evidence type="ECO:0000313" key="3">
    <source>
        <dbReference type="Proteomes" id="UP000566819"/>
    </source>
</evidence>
<dbReference type="InterPro" id="IPR020835">
    <property type="entry name" value="Catalase_sf"/>
</dbReference>
<dbReference type="GO" id="GO:0005777">
    <property type="term" value="C:peroxisome"/>
    <property type="evidence" value="ECO:0007669"/>
    <property type="project" value="TreeGrafter"/>
</dbReference>
<reference evidence="2 3" key="1">
    <citation type="submission" date="2020-03" db="EMBL/GenBank/DDBJ databases">
        <title>Draft Genome Sequence of Cudoniella acicularis.</title>
        <authorList>
            <person name="Buettner E."/>
            <person name="Kellner H."/>
        </authorList>
    </citation>
    <scope>NUCLEOTIDE SEQUENCE [LARGE SCALE GENOMIC DNA]</scope>
    <source>
        <strain evidence="2 3">DSM 108380</strain>
    </source>
</reference>
<dbReference type="PRINTS" id="PR00067">
    <property type="entry name" value="CATALASE"/>
</dbReference>
<dbReference type="AlphaFoldDB" id="A0A8H4W7I1"/>
<keyword evidence="3" id="KW-1185">Reference proteome</keyword>
<dbReference type="InterPro" id="IPR011614">
    <property type="entry name" value="Catalase_core"/>
</dbReference>
<dbReference type="Proteomes" id="UP000566819">
    <property type="component" value="Unassembled WGS sequence"/>
</dbReference>
<dbReference type="GO" id="GO:0004096">
    <property type="term" value="F:catalase activity"/>
    <property type="evidence" value="ECO:0007669"/>
    <property type="project" value="InterPro"/>
</dbReference>
<protein>
    <recommendedName>
        <fullName evidence="1">Catalase core domain-containing protein</fullName>
    </recommendedName>
</protein>
<proteinExistence type="predicted"/>
<dbReference type="PROSITE" id="PS51402">
    <property type="entry name" value="CATALASE_3"/>
    <property type="match status" value="1"/>
</dbReference>
<accession>A0A8H4W7I1</accession>
<dbReference type="GO" id="GO:0005739">
    <property type="term" value="C:mitochondrion"/>
    <property type="evidence" value="ECO:0007669"/>
    <property type="project" value="TreeGrafter"/>
</dbReference>
<feature type="domain" description="Catalase core" evidence="1">
    <location>
        <begin position="1"/>
        <end position="353"/>
    </location>
</feature>
<dbReference type="Gene3D" id="1.20.1280.120">
    <property type="match status" value="1"/>
</dbReference>
<dbReference type="InterPro" id="IPR024168">
    <property type="entry name" value="Catalase_SrpA-type_pred"/>
</dbReference>
<dbReference type="SMART" id="SM01060">
    <property type="entry name" value="Catalase"/>
    <property type="match status" value="1"/>
</dbReference>
<name>A0A8H4W7I1_9HELO</name>
<dbReference type="GO" id="GO:0020037">
    <property type="term" value="F:heme binding"/>
    <property type="evidence" value="ECO:0007669"/>
    <property type="project" value="InterPro"/>
</dbReference>
<dbReference type="GO" id="GO:0042542">
    <property type="term" value="P:response to hydrogen peroxide"/>
    <property type="evidence" value="ECO:0007669"/>
    <property type="project" value="TreeGrafter"/>
</dbReference>
<evidence type="ECO:0000313" key="2">
    <source>
        <dbReference type="EMBL" id="KAF4636747.1"/>
    </source>
</evidence>
<sequence length="372" mass="40292">MPFPNDEVLLKTAADVVAGLQGVFGKHPGFRPAHAKGKLLSGTFTPSAEAKKLSTAPYLNNPSTPVWVRFSNSTGIPNIPDNDGNADPRGIAIRFILGDRKHTDLIAHSTPFFPARTGAEFGAFIQAIANSPSDAPHPTPVEQFLGSHPHTLAFVQAPKPPPVSYATEAYYGITALKFIDADGKATFFRTIVEPAAGVLTLDAEAAKAKDPDYLQKEIAERVGAGPVSFKIKAQIAAEGDVTDDATVQWPAERPVVELGTFTLDAILPNGEKEAKYVIFDPIPRVQGIEPSDDPLLEMRAAIYLISILISTSVSSPIITRKFRIRICENPQCKTQLVVVESHGYEDESLKSSLASRVIDYFWPSWSSNTLDD</sequence>
<dbReference type="InterPro" id="IPR018028">
    <property type="entry name" value="Catalase"/>
</dbReference>
<dbReference type="OrthoDB" id="2379805at2759"/>
<dbReference type="SUPFAM" id="SSF56634">
    <property type="entry name" value="Heme-dependent catalase-like"/>
    <property type="match status" value="1"/>
</dbReference>
<dbReference type="Gene3D" id="2.40.180.10">
    <property type="entry name" value="Catalase core domain"/>
    <property type="match status" value="1"/>
</dbReference>